<dbReference type="EMBL" id="RQTK01000169">
    <property type="protein sequence ID" value="RUS85461.1"/>
    <property type="molecule type" value="Genomic_DNA"/>
</dbReference>
<evidence type="ECO:0000256" key="5">
    <source>
        <dbReference type="ARBA" id="ARBA00023274"/>
    </source>
</evidence>
<organism evidence="7 8">
    <name type="scientific">Elysia chlorotica</name>
    <name type="common">Eastern emerald elysia</name>
    <name type="synonym">Sea slug</name>
    <dbReference type="NCBI Taxonomy" id="188477"/>
    <lineage>
        <taxon>Eukaryota</taxon>
        <taxon>Metazoa</taxon>
        <taxon>Spiralia</taxon>
        <taxon>Lophotrochozoa</taxon>
        <taxon>Mollusca</taxon>
        <taxon>Gastropoda</taxon>
        <taxon>Heterobranchia</taxon>
        <taxon>Euthyneura</taxon>
        <taxon>Panpulmonata</taxon>
        <taxon>Sacoglossa</taxon>
        <taxon>Placobranchoidea</taxon>
        <taxon>Plakobranchidae</taxon>
        <taxon>Elysia</taxon>
    </lineage>
</organism>
<dbReference type="GO" id="GO:0005762">
    <property type="term" value="C:mitochondrial large ribosomal subunit"/>
    <property type="evidence" value="ECO:0007669"/>
    <property type="project" value="TreeGrafter"/>
</dbReference>
<dbReference type="STRING" id="188477.A0A3S1C7Y0"/>
<evidence type="ECO:0000256" key="3">
    <source>
        <dbReference type="ARBA" id="ARBA00022980"/>
    </source>
</evidence>
<comment type="similarity">
    <text evidence="2">Belongs to the universal ribosomal protein uL29 family.</text>
</comment>
<evidence type="ECO:0000256" key="4">
    <source>
        <dbReference type="ARBA" id="ARBA00023128"/>
    </source>
</evidence>
<dbReference type="InterPro" id="IPR010729">
    <property type="entry name" value="Ribosomal_uL29_mit"/>
</dbReference>
<evidence type="ECO:0000313" key="7">
    <source>
        <dbReference type="EMBL" id="RUS85461.1"/>
    </source>
</evidence>
<proteinExistence type="inferred from homology"/>
<comment type="subcellular location">
    <subcellularLocation>
        <location evidence="1">Mitochondrion</location>
    </subcellularLocation>
</comment>
<comment type="caution">
    <text evidence="7">The sequence shown here is derived from an EMBL/GenBank/DDBJ whole genome shotgun (WGS) entry which is preliminary data.</text>
</comment>
<name>A0A3S1C7Y0_ELYCH</name>
<dbReference type="PANTHER" id="PTHR21183">
    <property type="entry name" value="RIBOSOMAL PROTEIN L47, MITOCHONDRIAL-RELATED"/>
    <property type="match status" value="1"/>
</dbReference>
<dbReference type="AlphaFoldDB" id="A0A3S1C7Y0"/>
<dbReference type="Proteomes" id="UP000271974">
    <property type="component" value="Unassembled WGS sequence"/>
</dbReference>
<dbReference type="PANTHER" id="PTHR21183:SF18">
    <property type="entry name" value="LARGE RIBOSOMAL SUBUNIT PROTEIN UL29M"/>
    <property type="match status" value="1"/>
</dbReference>
<evidence type="ECO:0000256" key="1">
    <source>
        <dbReference type="ARBA" id="ARBA00004173"/>
    </source>
</evidence>
<reference evidence="7 8" key="1">
    <citation type="submission" date="2019-01" db="EMBL/GenBank/DDBJ databases">
        <title>A draft genome assembly of the solar-powered sea slug Elysia chlorotica.</title>
        <authorList>
            <person name="Cai H."/>
            <person name="Li Q."/>
            <person name="Fang X."/>
            <person name="Li J."/>
            <person name="Curtis N.E."/>
            <person name="Altenburger A."/>
            <person name="Shibata T."/>
            <person name="Feng M."/>
            <person name="Maeda T."/>
            <person name="Schwartz J.A."/>
            <person name="Shigenobu S."/>
            <person name="Lundholm N."/>
            <person name="Nishiyama T."/>
            <person name="Yang H."/>
            <person name="Hasebe M."/>
            <person name="Li S."/>
            <person name="Pierce S.K."/>
            <person name="Wang J."/>
        </authorList>
    </citation>
    <scope>NUCLEOTIDE SEQUENCE [LARGE SCALE GENOMIC DNA]</scope>
    <source>
        <strain evidence="7">EC2010</strain>
        <tissue evidence="7">Whole organism of an adult</tissue>
    </source>
</reference>
<keyword evidence="8" id="KW-1185">Reference proteome</keyword>
<dbReference type="Pfam" id="PF06984">
    <property type="entry name" value="MRP-L47"/>
    <property type="match status" value="1"/>
</dbReference>
<dbReference type="InterPro" id="IPR038340">
    <property type="entry name" value="MRP-L47_sf"/>
</dbReference>
<gene>
    <name evidence="7" type="ORF">EGW08_006794</name>
</gene>
<dbReference type="GO" id="GO:0003735">
    <property type="term" value="F:structural constituent of ribosome"/>
    <property type="evidence" value="ECO:0007669"/>
    <property type="project" value="InterPro"/>
</dbReference>
<protein>
    <recommendedName>
        <fullName evidence="6">Large ribosomal subunit protein uL29m</fullName>
    </recommendedName>
</protein>
<dbReference type="GO" id="GO:0032543">
    <property type="term" value="P:mitochondrial translation"/>
    <property type="evidence" value="ECO:0007669"/>
    <property type="project" value="TreeGrafter"/>
</dbReference>
<accession>A0A3S1C7Y0</accession>
<keyword evidence="3" id="KW-0689">Ribosomal protein</keyword>
<dbReference type="OrthoDB" id="270763at2759"/>
<evidence type="ECO:0000256" key="6">
    <source>
        <dbReference type="ARBA" id="ARBA00035289"/>
    </source>
</evidence>
<sequence>MAASRLSQRVIRPLMRPRVSNSIHISSVQDNNAHLCSGELLASHSLTAAMSSLSITQRTSFMPGATRSFHTTCRSHGLMDFFDDKELWAESTVNTGRPYRLDELRIKSNQDLHKLWYVLLKERNMLLTMEAEYQKRCELFPSPERITKVEESMENILEVVEERNEAVNLLETGKPLRPRGGVVRDFLGRPMYRHFQEYAIPPYMNKVYRLLWPLGGLKRQHLKYLPLWREKIARRRWFEYHRQMKQNRKLIQRFPHLEGKLEEAQKPEEPRVY</sequence>
<keyword evidence="4" id="KW-0496">Mitochondrion</keyword>
<dbReference type="Gene3D" id="6.10.330.20">
    <property type="match status" value="1"/>
</dbReference>
<evidence type="ECO:0000313" key="8">
    <source>
        <dbReference type="Proteomes" id="UP000271974"/>
    </source>
</evidence>
<keyword evidence="5" id="KW-0687">Ribonucleoprotein</keyword>
<evidence type="ECO:0000256" key="2">
    <source>
        <dbReference type="ARBA" id="ARBA00009254"/>
    </source>
</evidence>